<name>E9SGT7_RUMAL</name>
<evidence type="ECO:0000313" key="1">
    <source>
        <dbReference type="EMBL" id="EGC01511.1"/>
    </source>
</evidence>
<dbReference type="AlphaFoldDB" id="E9SGT7"/>
<accession>E9SGT7</accession>
<dbReference type="EMBL" id="ADKM02000129">
    <property type="protein sequence ID" value="EGC01511.1"/>
    <property type="molecule type" value="Genomic_DNA"/>
</dbReference>
<reference evidence="1 2" key="1">
    <citation type="submission" date="2011-02" db="EMBL/GenBank/DDBJ databases">
        <authorList>
            <person name="Nelson K.E."/>
            <person name="Sutton G."/>
            <person name="Torralba M."/>
            <person name="Durkin S."/>
            <person name="Harkins D."/>
            <person name="Montgomery R."/>
            <person name="Ziemer C."/>
            <person name="Klaassens E."/>
            <person name="Ocuiv P."/>
            <person name="Morrison M."/>
        </authorList>
    </citation>
    <scope>NUCLEOTIDE SEQUENCE [LARGE SCALE GENOMIC DNA]</scope>
    <source>
        <strain evidence="1 2">8</strain>
    </source>
</reference>
<dbReference type="eggNOG" id="COG4637">
    <property type="taxonomic scope" value="Bacteria"/>
</dbReference>
<dbReference type="Proteomes" id="UP000004259">
    <property type="component" value="Unassembled WGS sequence"/>
</dbReference>
<dbReference type="InterPro" id="IPR012547">
    <property type="entry name" value="PDDEXK_9"/>
</dbReference>
<dbReference type="STRING" id="246199.CUS_4648"/>
<evidence type="ECO:0000313" key="2">
    <source>
        <dbReference type="Proteomes" id="UP000004259"/>
    </source>
</evidence>
<dbReference type="PANTHER" id="PTHR34825:SF1">
    <property type="entry name" value="AAA-ATPASE-LIKE DOMAIN-CONTAINING PROTEIN"/>
    <property type="match status" value="1"/>
</dbReference>
<sequence>MHAGGVFVFIIQGNDYMCELELPNKEILYAYKKEILDKLSNVFPQNLTIPIQEAIYKKDADKLKDLLCKVMINSISCFDYADEAFYHGMLLGLLVTFDSGYILTSNRESGLGRFDIQLKPRTSGLPGVLMELKATKDQTEDLTSLAKIALTQINEKRYDSSLKADGVADIIKIGIAFCGKKAEVSLE</sequence>
<proteinExistence type="predicted"/>
<comment type="caution">
    <text evidence="1">The sequence shown here is derived from an EMBL/GenBank/DDBJ whole genome shotgun (WGS) entry which is preliminary data.</text>
</comment>
<dbReference type="PANTHER" id="PTHR34825">
    <property type="entry name" value="CONSERVED PROTEIN, WITH A WEAK D-GALACTARATE DEHYDRATASE/ALTRONATE HYDROLASE DOMAIN"/>
    <property type="match status" value="1"/>
</dbReference>
<evidence type="ECO:0008006" key="3">
    <source>
        <dbReference type="Google" id="ProtNLM"/>
    </source>
</evidence>
<gene>
    <name evidence="1" type="ORF">CUS_4648</name>
</gene>
<dbReference type="Pfam" id="PF08011">
    <property type="entry name" value="PDDEXK_9"/>
    <property type="match status" value="1"/>
</dbReference>
<organism evidence="1 2">
    <name type="scientific">Ruminococcus albus 8</name>
    <dbReference type="NCBI Taxonomy" id="246199"/>
    <lineage>
        <taxon>Bacteria</taxon>
        <taxon>Bacillati</taxon>
        <taxon>Bacillota</taxon>
        <taxon>Clostridia</taxon>
        <taxon>Eubacteriales</taxon>
        <taxon>Oscillospiraceae</taxon>
        <taxon>Ruminococcus</taxon>
    </lineage>
</organism>
<keyword evidence="2" id="KW-1185">Reference proteome</keyword>
<protein>
    <recommendedName>
        <fullName evidence="3">PD-(D/E)XK nuclease superfamily protein</fullName>
    </recommendedName>
</protein>